<feature type="compositionally biased region" description="Basic and acidic residues" evidence="1">
    <location>
        <begin position="1"/>
        <end position="10"/>
    </location>
</feature>
<proteinExistence type="predicted"/>
<protein>
    <submittedName>
        <fullName evidence="2">Uncharacterized protein</fullName>
    </submittedName>
</protein>
<organism evidence="2">
    <name type="scientific">Arundo donax</name>
    <name type="common">Giant reed</name>
    <name type="synonym">Donax arundinaceus</name>
    <dbReference type="NCBI Taxonomy" id="35708"/>
    <lineage>
        <taxon>Eukaryota</taxon>
        <taxon>Viridiplantae</taxon>
        <taxon>Streptophyta</taxon>
        <taxon>Embryophyta</taxon>
        <taxon>Tracheophyta</taxon>
        <taxon>Spermatophyta</taxon>
        <taxon>Magnoliopsida</taxon>
        <taxon>Liliopsida</taxon>
        <taxon>Poales</taxon>
        <taxon>Poaceae</taxon>
        <taxon>PACMAD clade</taxon>
        <taxon>Arundinoideae</taxon>
        <taxon>Arundineae</taxon>
        <taxon>Arundo</taxon>
    </lineage>
</organism>
<evidence type="ECO:0000313" key="2">
    <source>
        <dbReference type="EMBL" id="JAD24083.1"/>
    </source>
</evidence>
<sequence>MFSNRRDGTQRHRRSAAGRWSVLGSPARRTETLEAENCRAPRATGTARFPREGALGSGEVASWMIPTAMQLLKRAIHCPKIATFLKVLRTT</sequence>
<reference evidence="2" key="2">
    <citation type="journal article" date="2015" name="Data Brief">
        <title>Shoot transcriptome of the giant reed, Arundo donax.</title>
        <authorList>
            <person name="Barrero R.A."/>
            <person name="Guerrero F.D."/>
            <person name="Moolhuijzen P."/>
            <person name="Goolsby J.A."/>
            <person name="Tidwell J."/>
            <person name="Bellgard S.E."/>
            <person name="Bellgard M.I."/>
        </authorList>
    </citation>
    <scope>NUCLEOTIDE SEQUENCE</scope>
    <source>
        <tissue evidence="2">Shoot tissue taken approximately 20 cm above the soil surface</tissue>
    </source>
</reference>
<accession>A0A0A9SZV3</accession>
<dbReference type="AlphaFoldDB" id="A0A0A9SZV3"/>
<feature type="region of interest" description="Disordered" evidence="1">
    <location>
        <begin position="1"/>
        <end position="32"/>
    </location>
</feature>
<evidence type="ECO:0000256" key="1">
    <source>
        <dbReference type="SAM" id="MobiDB-lite"/>
    </source>
</evidence>
<reference evidence="2" key="1">
    <citation type="submission" date="2014-09" db="EMBL/GenBank/DDBJ databases">
        <authorList>
            <person name="Magalhaes I.L.F."/>
            <person name="Oliveira U."/>
            <person name="Santos F.R."/>
            <person name="Vidigal T.H.D.A."/>
            <person name="Brescovit A.D."/>
            <person name="Santos A.J."/>
        </authorList>
    </citation>
    <scope>NUCLEOTIDE SEQUENCE</scope>
    <source>
        <tissue evidence="2">Shoot tissue taken approximately 20 cm above the soil surface</tissue>
    </source>
</reference>
<name>A0A0A9SZV3_ARUDO</name>
<dbReference type="EMBL" id="GBRH01273812">
    <property type="protein sequence ID" value="JAD24083.1"/>
    <property type="molecule type" value="Transcribed_RNA"/>
</dbReference>